<evidence type="ECO:0000313" key="3">
    <source>
        <dbReference type="EMBL" id="GMH82839.1"/>
    </source>
</evidence>
<keyword evidence="4" id="KW-1185">Reference proteome</keyword>
<dbReference type="PANTHER" id="PTHR48059:SF30">
    <property type="entry name" value="OS06G0587000 PROTEIN"/>
    <property type="match status" value="1"/>
</dbReference>
<organism evidence="3 4">
    <name type="scientific">Triparma strigata</name>
    <dbReference type="NCBI Taxonomy" id="1606541"/>
    <lineage>
        <taxon>Eukaryota</taxon>
        <taxon>Sar</taxon>
        <taxon>Stramenopiles</taxon>
        <taxon>Ochrophyta</taxon>
        <taxon>Bolidophyceae</taxon>
        <taxon>Parmales</taxon>
        <taxon>Triparmaceae</taxon>
        <taxon>Triparma</taxon>
    </lineage>
</organism>
<evidence type="ECO:0000256" key="1">
    <source>
        <dbReference type="ARBA" id="ARBA00004196"/>
    </source>
</evidence>
<comment type="subcellular location">
    <subcellularLocation>
        <location evidence="1">Cell envelope</location>
    </subcellularLocation>
</comment>
<protein>
    <submittedName>
        <fullName evidence="3">Uncharacterized protein</fullName>
    </submittedName>
</protein>
<dbReference type="InterPro" id="IPR051848">
    <property type="entry name" value="PGIP"/>
</dbReference>
<dbReference type="InterPro" id="IPR032675">
    <property type="entry name" value="LRR_dom_sf"/>
</dbReference>
<evidence type="ECO:0000313" key="4">
    <source>
        <dbReference type="Proteomes" id="UP001165085"/>
    </source>
</evidence>
<accession>A0A9W7BAI1</accession>
<gene>
    <name evidence="3" type="ORF">TrST_g8969</name>
</gene>
<name>A0A9W7BAI1_9STRA</name>
<reference evidence="4" key="1">
    <citation type="journal article" date="2023" name="Commun. Biol.">
        <title>Genome analysis of Parmales, the sister group of diatoms, reveals the evolutionary specialization of diatoms from phago-mixotrophs to photoautotrophs.</title>
        <authorList>
            <person name="Ban H."/>
            <person name="Sato S."/>
            <person name="Yoshikawa S."/>
            <person name="Yamada K."/>
            <person name="Nakamura Y."/>
            <person name="Ichinomiya M."/>
            <person name="Sato N."/>
            <person name="Blanc-Mathieu R."/>
            <person name="Endo H."/>
            <person name="Kuwata A."/>
            <person name="Ogata H."/>
        </authorList>
    </citation>
    <scope>NUCLEOTIDE SEQUENCE [LARGE SCALE GENOMIC DNA]</scope>
    <source>
        <strain evidence="4">NIES 3701</strain>
    </source>
</reference>
<dbReference type="Gene3D" id="3.80.10.10">
    <property type="entry name" value="Ribonuclease Inhibitor"/>
    <property type="match status" value="1"/>
</dbReference>
<keyword evidence="2" id="KW-0175">Coiled coil</keyword>
<evidence type="ECO:0000256" key="2">
    <source>
        <dbReference type="SAM" id="Coils"/>
    </source>
</evidence>
<dbReference type="AlphaFoldDB" id="A0A9W7BAI1"/>
<dbReference type="FunFam" id="3.80.10.10:FF:000439">
    <property type="entry name" value="LRR receptor-like serine/threonine-protein kinase FLS2"/>
    <property type="match status" value="1"/>
</dbReference>
<dbReference type="Pfam" id="PF00560">
    <property type="entry name" value="LRR_1"/>
    <property type="match status" value="3"/>
</dbReference>
<dbReference type="SUPFAM" id="SSF52058">
    <property type="entry name" value="L domain-like"/>
    <property type="match status" value="1"/>
</dbReference>
<comment type="caution">
    <text evidence="3">The sequence shown here is derived from an EMBL/GenBank/DDBJ whole genome shotgun (WGS) entry which is preliminary data.</text>
</comment>
<sequence>MSANTSLEQDKATLLKLWAAVGGAKQTLTNGSDDVEDWEGIAVRNGRVTEIDWGESKPPLSGVISKEIGKLSELEYLGFDGNALSGEIPKELGNCKKLEMCYLFKNKLSGVIPKEIENCTALTILYLRENKLSGEIPKEIGNCTALKELHLSQNNLSGVIPKEIGNFIATVLYNYRFRDNGHRYREIERIEEIPAAKQMAARGENPAARVKMLLSKAKWKEAEFQKRIMSEIVDPMNQASSIRDLCETYGVDPSSYVYDKFGNTVDLIDPLFAFGGDTARHVLVKERFGPPKSYERALAKEEEGIAKSGADKWIGLRDLNRVTLEFEDPLMLTLAYKALTKKFKVSGLKNKFEWIYQDTYKQPPDIHMNLDLGKGWLVEVQLMFASVLTIKKELHNFYDIVRAKDYYTILSPIFEKAQTNEGRVKEELKKSNQTLNSVKNAEIMNQSLSLSSSSTVSPEAAGEMKRKIESLEKELEDFKEKFEQIIGIATV</sequence>
<dbReference type="PANTHER" id="PTHR48059">
    <property type="entry name" value="POLYGALACTURONASE INHIBITOR 1"/>
    <property type="match status" value="1"/>
</dbReference>
<dbReference type="EMBL" id="BRXY01000275">
    <property type="protein sequence ID" value="GMH82839.1"/>
    <property type="molecule type" value="Genomic_DNA"/>
</dbReference>
<proteinExistence type="predicted"/>
<dbReference type="Proteomes" id="UP001165085">
    <property type="component" value="Unassembled WGS sequence"/>
</dbReference>
<dbReference type="InterPro" id="IPR001611">
    <property type="entry name" value="Leu-rich_rpt"/>
</dbReference>
<dbReference type="OrthoDB" id="676979at2759"/>
<feature type="coiled-coil region" evidence="2">
    <location>
        <begin position="461"/>
        <end position="488"/>
    </location>
</feature>